<evidence type="ECO:0000256" key="1">
    <source>
        <dbReference type="ARBA" id="ARBA00022722"/>
    </source>
</evidence>
<evidence type="ECO:0000259" key="3">
    <source>
        <dbReference type="SMART" id="SM00479"/>
    </source>
</evidence>
<sequence>MNILRRWWYQYKFRQHPIKALFERYRGEELVSLDCETTSLDPASAELVTIAATRIRANRILTSTSLHLTLSPPDSLNADSVTIHRLRHQDLKHGLDAREALTQLLAFIGNRPLVGYHIRYDKAILDRYFRRLFGFALPNRLVEVSHLYHEQLERQLPNTSYDLSLEAISRHLDLPQSERHDALQDSITAALIYVRLKHGDLPCLTSPPFFRTSPLSTMQPDVSPKKKS</sequence>
<dbReference type="CDD" id="cd06127">
    <property type="entry name" value="DEDDh"/>
    <property type="match status" value="1"/>
</dbReference>
<dbReference type="EMBL" id="JMIB01000016">
    <property type="protein sequence ID" value="KDM91966.1"/>
    <property type="molecule type" value="Genomic_DNA"/>
</dbReference>
<evidence type="ECO:0000313" key="5">
    <source>
        <dbReference type="Proteomes" id="UP000027192"/>
    </source>
</evidence>
<keyword evidence="2" id="KW-0378">Hydrolase</keyword>
<accession>A0A066RS61</accession>
<keyword evidence="1" id="KW-0540">Nuclease</keyword>
<dbReference type="Pfam" id="PF00929">
    <property type="entry name" value="RNase_T"/>
    <property type="match status" value="1"/>
</dbReference>
<dbReference type="OrthoDB" id="6193218at2"/>
<dbReference type="GO" id="GO:0008408">
    <property type="term" value="F:3'-5' exonuclease activity"/>
    <property type="evidence" value="ECO:0007669"/>
    <property type="project" value="TreeGrafter"/>
</dbReference>
<comment type="caution">
    <text evidence="4">The sequence shown here is derived from an EMBL/GenBank/DDBJ whole genome shotgun (WGS) entry which is preliminary data.</text>
</comment>
<organism evidence="4 5">
    <name type="scientific">Photobacterium galatheae</name>
    <dbReference type="NCBI Taxonomy" id="1654360"/>
    <lineage>
        <taxon>Bacteria</taxon>
        <taxon>Pseudomonadati</taxon>
        <taxon>Pseudomonadota</taxon>
        <taxon>Gammaproteobacteria</taxon>
        <taxon>Vibrionales</taxon>
        <taxon>Vibrionaceae</taxon>
        <taxon>Photobacterium</taxon>
    </lineage>
</organism>
<evidence type="ECO:0000313" key="4">
    <source>
        <dbReference type="EMBL" id="KDM91966.1"/>
    </source>
</evidence>
<dbReference type="AlphaFoldDB" id="A0A066RS61"/>
<dbReference type="RefSeq" id="WP_051641958.1">
    <property type="nucleotide sequence ID" value="NZ_JAGSGC010000020.1"/>
</dbReference>
<keyword evidence="5" id="KW-1185">Reference proteome</keyword>
<dbReference type="Proteomes" id="UP000027192">
    <property type="component" value="Unassembled WGS sequence"/>
</dbReference>
<evidence type="ECO:0000256" key="2">
    <source>
        <dbReference type="ARBA" id="ARBA00022839"/>
    </source>
</evidence>
<name>A0A066RS61_9GAMM</name>
<gene>
    <name evidence="4" type="ORF">EA58_08595</name>
</gene>
<dbReference type="SMART" id="SM00479">
    <property type="entry name" value="EXOIII"/>
    <property type="match status" value="1"/>
</dbReference>
<keyword evidence="2" id="KW-0269">Exonuclease</keyword>
<feature type="domain" description="Exonuclease" evidence="3">
    <location>
        <begin position="29"/>
        <end position="202"/>
    </location>
</feature>
<proteinExistence type="predicted"/>
<dbReference type="SUPFAM" id="SSF53098">
    <property type="entry name" value="Ribonuclease H-like"/>
    <property type="match status" value="1"/>
</dbReference>
<dbReference type="Gene3D" id="3.30.420.10">
    <property type="entry name" value="Ribonuclease H-like superfamily/Ribonuclease H"/>
    <property type="match status" value="1"/>
</dbReference>
<dbReference type="GO" id="GO:0005829">
    <property type="term" value="C:cytosol"/>
    <property type="evidence" value="ECO:0007669"/>
    <property type="project" value="TreeGrafter"/>
</dbReference>
<dbReference type="PANTHER" id="PTHR30231">
    <property type="entry name" value="DNA POLYMERASE III SUBUNIT EPSILON"/>
    <property type="match status" value="1"/>
</dbReference>
<dbReference type="NCBIfam" id="NF006601">
    <property type="entry name" value="PRK09145.1"/>
    <property type="match status" value="1"/>
</dbReference>
<dbReference type="InterPro" id="IPR013520">
    <property type="entry name" value="Ribonucl_H"/>
</dbReference>
<dbReference type="GO" id="GO:0006259">
    <property type="term" value="P:DNA metabolic process"/>
    <property type="evidence" value="ECO:0007669"/>
    <property type="project" value="UniProtKB-ARBA"/>
</dbReference>
<dbReference type="PANTHER" id="PTHR30231:SF7">
    <property type="entry name" value="BLR4117 PROTEIN"/>
    <property type="match status" value="1"/>
</dbReference>
<protein>
    <submittedName>
        <fullName evidence="4">DNA polymerase III subunit epsilon</fullName>
    </submittedName>
</protein>
<dbReference type="GO" id="GO:0003676">
    <property type="term" value="F:nucleic acid binding"/>
    <property type="evidence" value="ECO:0007669"/>
    <property type="project" value="InterPro"/>
</dbReference>
<reference evidence="4 5" key="1">
    <citation type="submission" date="2014-04" db="EMBL/GenBank/DDBJ databases">
        <title>Draft genome sequence of Photobacterium halotolerans S2753: a solonamide, ngercheumicin and holomycin producer.</title>
        <authorList>
            <person name="Machado H.R."/>
            <person name="Gram L."/>
        </authorList>
    </citation>
    <scope>NUCLEOTIDE SEQUENCE [LARGE SCALE GENOMIC DNA]</scope>
    <source>
        <strain evidence="4 5">S2753</strain>
    </source>
</reference>
<dbReference type="STRING" id="1654360.EA58_08595"/>
<dbReference type="InterPro" id="IPR012337">
    <property type="entry name" value="RNaseH-like_sf"/>
</dbReference>
<dbReference type="InterPro" id="IPR036397">
    <property type="entry name" value="RNaseH_sf"/>
</dbReference>